<dbReference type="EMBL" id="DSTK01000004">
    <property type="protein sequence ID" value="HFK95753.1"/>
    <property type="molecule type" value="Genomic_DNA"/>
</dbReference>
<evidence type="ECO:0000256" key="3">
    <source>
        <dbReference type="ARBA" id="ARBA00023002"/>
    </source>
</evidence>
<dbReference type="AlphaFoldDB" id="A0A832EIB1"/>
<evidence type="ECO:0000256" key="1">
    <source>
        <dbReference type="ARBA" id="ARBA00004418"/>
    </source>
</evidence>
<comment type="caution">
    <text evidence="5">The sequence shown here is derived from an EMBL/GenBank/DDBJ whole genome shotgun (WGS) entry which is preliminary data.</text>
</comment>
<reference evidence="5" key="1">
    <citation type="journal article" date="2020" name="mSystems">
        <title>Genome- and Community-Level Interaction Insights into Carbon Utilization and Element Cycling Functions of Hydrothermarchaeota in Hydrothermal Sediment.</title>
        <authorList>
            <person name="Zhou Z."/>
            <person name="Liu Y."/>
            <person name="Xu W."/>
            <person name="Pan J."/>
            <person name="Luo Z.H."/>
            <person name="Li M."/>
        </authorList>
    </citation>
    <scope>NUCLEOTIDE SEQUENCE [LARGE SCALE GENOMIC DNA]</scope>
    <source>
        <strain evidence="5">SpSt-456</strain>
    </source>
</reference>
<accession>A0A832EIB1</accession>
<proteinExistence type="predicted"/>
<organism evidence="5">
    <name type="scientific">Desulfacinum infernum</name>
    <dbReference type="NCBI Taxonomy" id="35837"/>
    <lineage>
        <taxon>Bacteria</taxon>
        <taxon>Pseudomonadati</taxon>
        <taxon>Thermodesulfobacteriota</taxon>
        <taxon>Syntrophobacteria</taxon>
        <taxon>Syntrophobacterales</taxon>
        <taxon>Syntrophobacteraceae</taxon>
        <taxon>Desulfacinum</taxon>
    </lineage>
</organism>
<dbReference type="Pfam" id="PF01058">
    <property type="entry name" value="Oxidored_q6"/>
    <property type="match status" value="1"/>
</dbReference>
<dbReference type="PANTHER" id="PTHR42845:SF3">
    <property type="entry name" value="CYTOSOLIC NIFE-HYDROGENASE, DELTA SUBUNIT"/>
    <property type="match status" value="1"/>
</dbReference>
<sequence length="254" mass="28039">MKRPRIGVFKFTSCDGCQLSLLNMEDDLLGLVDLFDVAYFREATDKPLKGTFDLALVEGSISTERQREEIVDVRDRSRFLITIGACAVSGGLQALRNWASLSSYTHLVYPSPSDVHALSTSTPISDHVYVDFELWGCPISTSALAETLTAFLLGRRPGIRGYSLCMECKRRGIPCLLVSRGEPCLGPVTRAGCEALCPSYGRPCYGCFGPKDDANVESLMRHFQTMGLAAKECLALLDKMNSYSYRKAHLESRS</sequence>
<keyword evidence="3" id="KW-0560">Oxidoreductase</keyword>
<dbReference type="PANTHER" id="PTHR42845">
    <property type="entry name" value="COENZYME F420-REDUCING HYDROGENASE, GAMMA SUBUNIT"/>
    <property type="match status" value="1"/>
</dbReference>
<dbReference type="InterPro" id="IPR037024">
    <property type="entry name" value="NiFe_Hase_small_N_sf"/>
</dbReference>
<dbReference type="InterPro" id="IPR006137">
    <property type="entry name" value="NADH_UbQ_OxRdtase-like_20kDa"/>
</dbReference>
<evidence type="ECO:0000313" key="5">
    <source>
        <dbReference type="EMBL" id="HFK95753.1"/>
    </source>
</evidence>
<comment type="subcellular location">
    <subcellularLocation>
        <location evidence="1">Periplasm</location>
    </subcellularLocation>
</comment>
<dbReference type="InterPro" id="IPR051349">
    <property type="entry name" value="Hydrogenase_assoc-protein"/>
</dbReference>
<evidence type="ECO:0000259" key="4">
    <source>
        <dbReference type="Pfam" id="PF01058"/>
    </source>
</evidence>
<dbReference type="GO" id="GO:0051536">
    <property type="term" value="F:iron-sulfur cluster binding"/>
    <property type="evidence" value="ECO:0007669"/>
    <property type="project" value="InterPro"/>
</dbReference>
<dbReference type="GO" id="GO:0042597">
    <property type="term" value="C:periplasmic space"/>
    <property type="evidence" value="ECO:0007669"/>
    <property type="project" value="UniProtKB-SubCell"/>
</dbReference>
<feature type="domain" description="NADH:ubiquinone oxidoreductase-like 20kDa subunit" evidence="4">
    <location>
        <begin position="14"/>
        <end position="150"/>
    </location>
</feature>
<gene>
    <name evidence="5" type="ORF">ENS06_00330</name>
</gene>
<keyword evidence="2" id="KW-0574">Periplasm</keyword>
<evidence type="ECO:0000256" key="2">
    <source>
        <dbReference type="ARBA" id="ARBA00022764"/>
    </source>
</evidence>
<name>A0A832EIB1_9BACT</name>
<protein>
    <submittedName>
        <fullName evidence="5">Oxidoreductase</fullName>
    </submittedName>
</protein>
<dbReference type="Gene3D" id="3.40.50.700">
    <property type="entry name" value="NADH:ubiquinone oxidoreductase-like, 20kDa subunit"/>
    <property type="match status" value="1"/>
</dbReference>
<dbReference type="GO" id="GO:0016491">
    <property type="term" value="F:oxidoreductase activity"/>
    <property type="evidence" value="ECO:0007669"/>
    <property type="project" value="UniProtKB-KW"/>
</dbReference>
<dbReference type="SUPFAM" id="SSF56770">
    <property type="entry name" value="HydA/Nqo6-like"/>
    <property type="match status" value="1"/>
</dbReference>